<reference evidence="2" key="1">
    <citation type="submission" date="2022-01" db="EMBL/GenBank/DDBJ databases">
        <authorList>
            <person name="King R."/>
        </authorList>
    </citation>
    <scope>NUCLEOTIDE SEQUENCE</scope>
</reference>
<evidence type="ECO:0000313" key="3">
    <source>
        <dbReference type="Proteomes" id="UP001152798"/>
    </source>
</evidence>
<gene>
    <name evidence="2" type="ORF">NEZAVI_LOCUS5127</name>
</gene>
<evidence type="ECO:0000313" key="2">
    <source>
        <dbReference type="EMBL" id="CAH1394679.1"/>
    </source>
</evidence>
<accession>A0A9P0H0Q8</accession>
<organism evidence="2 3">
    <name type="scientific">Nezara viridula</name>
    <name type="common">Southern green stink bug</name>
    <name type="synonym">Cimex viridulus</name>
    <dbReference type="NCBI Taxonomy" id="85310"/>
    <lineage>
        <taxon>Eukaryota</taxon>
        <taxon>Metazoa</taxon>
        <taxon>Ecdysozoa</taxon>
        <taxon>Arthropoda</taxon>
        <taxon>Hexapoda</taxon>
        <taxon>Insecta</taxon>
        <taxon>Pterygota</taxon>
        <taxon>Neoptera</taxon>
        <taxon>Paraneoptera</taxon>
        <taxon>Hemiptera</taxon>
        <taxon>Heteroptera</taxon>
        <taxon>Panheteroptera</taxon>
        <taxon>Pentatomomorpha</taxon>
        <taxon>Pentatomoidea</taxon>
        <taxon>Pentatomidae</taxon>
        <taxon>Pentatominae</taxon>
        <taxon>Nezara</taxon>
    </lineage>
</organism>
<feature type="region of interest" description="Disordered" evidence="1">
    <location>
        <begin position="1"/>
        <end position="94"/>
    </location>
</feature>
<dbReference type="EMBL" id="OV725079">
    <property type="protein sequence ID" value="CAH1394679.1"/>
    <property type="molecule type" value="Genomic_DNA"/>
</dbReference>
<evidence type="ECO:0000256" key="1">
    <source>
        <dbReference type="SAM" id="MobiDB-lite"/>
    </source>
</evidence>
<feature type="compositionally biased region" description="Polar residues" evidence="1">
    <location>
        <begin position="75"/>
        <end position="85"/>
    </location>
</feature>
<sequence>MAAGRGWGWSPRQPPPPPLGVGRRGRGGGTTWWRSRLLPRGAQSHASSRVDGRISLGSTGYENKVGRNEIVPSHRFSQTDSTTSRNSRDDCKRSVNSSTFKVNTVSAILRASCNGAMEADIFVEIWVDSGIILYS</sequence>
<dbReference type="Proteomes" id="UP001152798">
    <property type="component" value="Chromosome 3"/>
</dbReference>
<protein>
    <submittedName>
        <fullName evidence="2">Uncharacterized protein</fullName>
    </submittedName>
</protein>
<keyword evidence="3" id="KW-1185">Reference proteome</keyword>
<proteinExistence type="predicted"/>
<dbReference type="AlphaFoldDB" id="A0A9P0H0Q8"/>
<name>A0A9P0H0Q8_NEZVI</name>